<reference evidence="5 6" key="1">
    <citation type="submission" date="2015-05" db="EMBL/GenBank/DDBJ databases">
        <title>A genomic and transcriptomic approach to investigate the blue pigment phenotype in Pseudomonas fluorescens.</title>
        <authorList>
            <person name="Andreani N.A."/>
            <person name="Cardazzo B."/>
        </authorList>
    </citation>
    <scope>NUCLEOTIDE SEQUENCE [LARGE SCALE GENOMIC DNA]</scope>
    <source>
        <strain evidence="5 6">Ps_40</strain>
    </source>
</reference>
<evidence type="ECO:0000256" key="3">
    <source>
        <dbReference type="ARBA" id="ARBA00022777"/>
    </source>
</evidence>
<dbReference type="Pfam" id="PF00871">
    <property type="entry name" value="Acetate_kinase"/>
    <property type="match status" value="1"/>
</dbReference>
<dbReference type="EMBL" id="LCYC01000002">
    <property type="protein sequence ID" value="KWV84316.1"/>
    <property type="molecule type" value="Genomic_DNA"/>
</dbReference>
<keyword evidence="4" id="KW-0067">ATP-binding</keyword>
<dbReference type="PATRIC" id="fig|294.195.peg.149"/>
<proteinExistence type="predicted"/>
<dbReference type="InterPro" id="IPR000890">
    <property type="entry name" value="Aliphatic_acid_kin_short-chain"/>
</dbReference>
<evidence type="ECO:0000256" key="4">
    <source>
        <dbReference type="ARBA" id="ARBA00022840"/>
    </source>
</evidence>
<evidence type="ECO:0000256" key="1">
    <source>
        <dbReference type="ARBA" id="ARBA00022679"/>
    </source>
</evidence>
<dbReference type="GO" id="GO:0008776">
    <property type="term" value="F:acetate kinase activity"/>
    <property type="evidence" value="ECO:0007669"/>
    <property type="project" value="UniProtKB-EC"/>
</dbReference>
<evidence type="ECO:0000313" key="6">
    <source>
        <dbReference type="Proteomes" id="UP000063434"/>
    </source>
</evidence>
<accession>A0A109LB70</accession>
<evidence type="ECO:0000256" key="2">
    <source>
        <dbReference type="ARBA" id="ARBA00022741"/>
    </source>
</evidence>
<evidence type="ECO:0000313" key="5">
    <source>
        <dbReference type="EMBL" id="KWV84316.1"/>
    </source>
</evidence>
<protein>
    <submittedName>
        <fullName evidence="5">Acetate kinase</fullName>
        <ecNumber evidence="5">2.7.2.1</ecNumber>
    </submittedName>
</protein>
<dbReference type="EC" id="2.7.2.1" evidence="5"/>
<dbReference type="PANTHER" id="PTHR21060:SF15">
    <property type="entry name" value="ACETATE KINASE-RELATED"/>
    <property type="match status" value="1"/>
</dbReference>
<keyword evidence="2" id="KW-0547">Nucleotide-binding</keyword>
<dbReference type="AlphaFoldDB" id="A0A109LB70"/>
<dbReference type="PANTHER" id="PTHR21060">
    <property type="entry name" value="ACETATE KINASE"/>
    <property type="match status" value="1"/>
</dbReference>
<keyword evidence="3 5" id="KW-0418">Kinase</keyword>
<sequence length="85" mass="9178">MRRFLHEAGALLATLDGLDVLVFTAVVGEHNATIRARMCASLEYLGIELDAVISSPTSRVTVVVEPSNEERGCALDAWHITQVGI</sequence>
<dbReference type="GO" id="GO:0006083">
    <property type="term" value="P:acetate metabolic process"/>
    <property type="evidence" value="ECO:0007669"/>
    <property type="project" value="TreeGrafter"/>
</dbReference>
<comment type="caution">
    <text evidence="5">The sequence shown here is derived from an EMBL/GenBank/DDBJ whole genome shotgun (WGS) entry which is preliminary data.</text>
</comment>
<dbReference type="Proteomes" id="UP000063434">
    <property type="component" value="Unassembled WGS sequence"/>
</dbReference>
<dbReference type="InterPro" id="IPR043129">
    <property type="entry name" value="ATPase_NBD"/>
</dbReference>
<keyword evidence="1 5" id="KW-0808">Transferase</keyword>
<organism evidence="5 6">
    <name type="scientific">Pseudomonas fluorescens</name>
    <dbReference type="NCBI Taxonomy" id="294"/>
    <lineage>
        <taxon>Bacteria</taxon>
        <taxon>Pseudomonadati</taxon>
        <taxon>Pseudomonadota</taxon>
        <taxon>Gammaproteobacteria</taxon>
        <taxon>Pseudomonadales</taxon>
        <taxon>Pseudomonadaceae</taxon>
        <taxon>Pseudomonas</taxon>
    </lineage>
</organism>
<gene>
    <name evidence="5" type="primary">ackA</name>
    <name evidence="5" type="ORF">PFL603g_00142</name>
</gene>
<dbReference type="GO" id="GO:0005524">
    <property type="term" value="F:ATP binding"/>
    <property type="evidence" value="ECO:0007669"/>
    <property type="project" value="UniProtKB-KW"/>
</dbReference>
<name>A0A109LB70_PSEFL</name>
<dbReference type="SUPFAM" id="SSF53067">
    <property type="entry name" value="Actin-like ATPase domain"/>
    <property type="match status" value="1"/>
</dbReference>
<dbReference type="Gene3D" id="3.30.420.40">
    <property type="match status" value="1"/>
</dbReference>